<protein>
    <submittedName>
        <fullName evidence="1">DUF1853 family protein</fullName>
    </submittedName>
</protein>
<accession>A0ABR6ZE41</accession>
<gene>
    <name evidence="1" type="ORF">H8L47_20815</name>
</gene>
<reference evidence="1 2" key="1">
    <citation type="submission" date="2020-08" db="EMBL/GenBank/DDBJ databases">
        <title>Novel species isolated from subtropical streams in China.</title>
        <authorList>
            <person name="Lu H."/>
        </authorList>
    </citation>
    <scope>NUCLEOTIDE SEQUENCE [LARGE SCALE GENOMIC DNA]</scope>
    <source>
        <strain evidence="1 2">NL8W</strain>
    </source>
</reference>
<sequence length="338" mass="38220">MPGHQSTASKLTYMESAQIAFHRQWQHLHNPHVRVLAWMLTAPGLLDEHDPLWHGTLATAAYTNRQAVPDWLAELDRDPAPLLLLLQQHPSRRLGLYAERLYGFYLRAHGLLYAHGLQVHNKGASTIGEFDFLLQTATGLQHLELATKFYLYHADVATPPDLYDYLGPNLADSLGAKLHKIIDQQLQLSRHPLAQQVLPQAVQSAQALVLGWLFYRDEEIVDTFIPVHGHLAGLAQDHYRGAIWTQSEVRALDFEHALLLDRLDWLAPAQVGEGTTQDKDTILNSMQAYFASANTPLMLALMQEDQHGLAVMQEYRRGMVLPDDWFVRADAVKVKRAQ</sequence>
<dbReference type="RefSeq" id="WP_186955513.1">
    <property type="nucleotide sequence ID" value="NZ_JACOFX010000013.1"/>
</dbReference>
<keyword evidence="2" id="KW-1185">Reference proteome</keyword>
<proteinExistence type="predicted"/>
<evidence type="ECO:0000313" key="2">
    <source>
        <dbReference type="Proteomes" id="UP000646911"/>
    </source>
</evidence>
<dbReference type="Proteomes" id="UP000646911">
    <property type="component" value="Unassembled WGS sequence"/>
</dbReference>
<dbReference type="InterPro" id="IPR015003">
    <property type="entry name" value="DUF1853"/>
</dbReference>
<name>A0ABR6ZE41_9BURK</name>
<comment type="caution">
    <text evidence="1">The sequence shown here is derived from an EMBL/GenBank/DDBJ whole genome shotgun (WGS) entry which is preliminary data.</text>
</comment>
<dbReference type="Pfam" id="PF08907">
    <property type="entry name" value="DUF1853"/>
    <property type="match status" value="1"/>
</dbReference>
<organism evidence="1 2">
    <name type="scientific">Undibacterium umbellatum</name>
    <dbReference type="NCBI Taxonomy" id="2762300"/>
    <lineage>
        <taxon>Bacteria</taxon>
        <taxon>Pseudomonadati</taxon>
        <taxon>Pseudomonadota</taxon>
        <taxon>Betaproteobacteria</taxon>
        <taxon>Burkholderiales</taxon>
        <taxon>Oxalobacteraceae</taxon>
        <taxon>Undibacterium</taxon>
    </lineage>
</organism>
<evidence type="ECO:0000313" key="1">
    <source>
        <dbReference type="EMBL" id="MBC3910010.1"/>
    </source>
</evidence>
<dbReference type="EMBL" id="JACOFX010000013">
    <property type="protein sequence ID" value="MBC3910010.1"/>
    <property type="molecule type" value="Genomic_DNA"/>
</dbReference>